<sequence>METKAMGSVLALINRFRSIVSQKIVCRYSTVYTNGTMRKVQKLKLPEKLAMTPIQEPDTYTSIIDMSLTWRLAAPTTEDREKDDAIKYIWGDYRKKVARTDFYLLLDKAENTILLQAYLQLGFQSTADTTAVEIFYCISPSAKNLSTDQPAPQFACSRAETNTAMFFIYSAAIITLASMAQTRNWWQIASKVLRRHVTLWHRVARSCKSPKDVLDDLEKFVIRYIYCDAKNTTLGDLCLCLLVRYTQPPLPTSIPLPPNPDDKDMDTDSENDSGDAADSDGDSNGSSGSSSDSDNP</sequence>
<accession>A0A8J5JYX2</accession>
<proteinExistence type="predicted"/>
<dbReference type="EMBL" id="JAHLQT010026055">
    <property type="protein sequence ID" value="KAG7163945.1"/>
    <property type="molecule type" value="Genomic_DNA"/>
</dbReference>
<protein>
    <submittedName>
        <fullName evidence="2">Uncharacterized protein</fullName>
    </submittedName>
</protein>
<dbReference type="AlphaFoldDB" id="A0A8J5JYX2"/>
<comment type="caution">
    <text evidence="2">The sequence shown here is derived from an EMBL/GenBank/DDBJ whole genome shotgun (WGS) entry which is preliminary data.</text>
</comment>
<feature type="region of interest" description="Disordered" evidence="1">
    <location>
        <begin position="251"/>
        <end position="296"/>
    </location>
</feature>
<keyword evidence="3" id="KW-1185">Reference proteome</keyword>
<evidence type="ECO:0000256" key="1">
    <source>
        <dbReference type="SAM" id="MobiDB-lite"/>
    </source>
</evidence>
<evidence type="ECO:0000313" key="3">
    <source>
        <dbReference type="Proteomes" id="UP000747542"/>
    </source>
</evidence>
<reference evidence="2" key="1">
    <citation type="journal article" date="2021" name="Sci. Adv.">
        <title>The American lobster genome reveals insights on longevity, neural, and immune adaptations.</title>
        <authorList>
            <person name="Polinski J.M."/>
            <person name="Zimin A.V."/>
            <person name="Clark K.F."/>
            <person name="Kohn A.B."/>
            <person name="Sadowski N."/>
            <person name="Timp W."/>
            <person name="Ptitsyn A."/>
            <person name="Khanna P."/>
            <person name="Romanova D.Y."/>
            <person name="Williams P."/>
            <person name="Greenwood S.J."/>
            <person name="Moroz L.L."/>
            <person name="Walt D.R."/>
            <person name="Bodnar A.G."/>
        </authorList>
    </citation>
    <scope>NUCLEOTIDE SEQUENCE</scope>
    <source>
        <strain evidence="2">GMGI-L3</strain>
    </source>
</reference>
<organism evidence="2 3">
    <name type="scientific">Homarus americanus</name>
    <name type="common">American lobster</name>
    <dbReference type="NCBI Taxonomy" id="6706"/>
    <lineage>
        <taxon>Eukaryota</taxon>
        <taxon>Metazoa</taxon>
        <taxon>Ecdysozoa</taxon>
        <taxon>Arthropoda</taxon>
        <taxon>Crustacea</taxon>
        <taxon>Multicrustacea</taxon>
        <taxon>Malacostraca</taxon>
        <taxon>Eumalacostraca</taxon>
        <taxon>Eucarida</taxon>
        <taxon>Decapoda</taxon>
        <taxon>Pleocyemata</taxon>
        <taxon>Astacidea</taxon>
        <taxon>Nephropoidea</taxon>
        <taxon>Nephropidae</taxon>
        <taxon>Homarus</taxon>
    </lineage>
</organism>
<feature type="compositionally biased region" description="Acidic residues" evidence="1">
    <location>
        <begin position="263"/>
        <end position="281"/>
    </location>
</feature>
<dbReference type="Proteomes" id="UP000747542">
    <property type="component" value="Unassembled WGS sequence"/>
</dbReference>
<feature type="compositionally biased region" description="Low complexity" evidence="1">
    <location>
        <begin position="282"/>
        <end position="296"/>
    </location>
</feature>
<evidence type="ECO:0000313" key="2">
    <source>
        <dbReference type="EMBL" id="KAG7163945.1"/>
    </source>
</evidence>
<name>A0A8J5JYX2_HOMAM</name>
<gene>
    <name evidence="2" type="ORF">Hamer_G014393</name>
</gene>